<comment type="function">
    <text evidence="11">Participates in chain elongation of fatty acids. Catalyzes the reduction of trans-2-enoyl-CoAs of varying chain lengths from 6:1 to 16:1, having maximum activity with 10:1 CoA. Has no 2,4-dienoyl-CoA reductase activity.</text>
</comment>
<keyword evidence="5" id="KW-0276">Fatty acid metabolism</keyword>
<evidence type="ECO:0000256" key="7">
    <source>
        <dbReference type="ARBA" id="ARBA00023002"/>
    </source>
</evidence>
<dbReference type="GO" id="GO:0005777">
    <property type="term" value="C:peroxisome"/>
    <property type="evidence" value="ECO:0007669"/>
    <property type="project" value="UniProtKB-SubCell"/>
</dbReference>
<dbReference type="EMBL" id="BARU01017325">
    <property type="protein sequence ID" value="GAH59033.1"/>
    <property type="molecule type" value="Genomic_DNA"/>
</dbReference>
<comment type="catalytic activity">
    <reaction evidence="20">
        <text>(2E)-octenoyl-CoA + NADPH + H(+) = octanoyl-CoA + NADP(+)</text>
        <dbReference type="Rhea" id="RHEA:44952"/>
        <dbReference type="ChEBI" id="CHEBI:15378"/>
        <dbReference type="ChEBI" id="CHEBI:57386"/>
        <dbReference type="ChEBI" id="CHEBI:57783"/>
        <dbReference type="ChEBI" id="CHEBI:58349"/>
        <dbReference type="ChEBI" id="CHEBI:62242"/>
    </reaction>
    <physiologicalReaction direction="left-to-right" evidence="20">
        <dbReference type="Rhea" id="RHEA:44953"/>
    </physiologicalReaction>
</comment>
<evidence type="ECO:0000256" key="10">
    <source>
        <dbReference type="ARBA" id="ARBA00023160"/>
    </source>
</evidence>
<dbReference type="InterPro" id="IPR036291">
    <property type="entry name" value="NAD(P)-bd_dom_sf"/>
</dbReference>
<evidence type="ECO:0000256" key="9">
    <source>
        <dbReference type="ARBA" id="ARBA00023140"/>
    </source>
</evidence>
<dbReference type="InterPro" id="IPR002347">
    <property type="entry name" value="SDR_fam"/>
</dbReference>
<dbReference type="GO" id="GO:0019166">
    <property type="term" value="F:trans-2-enoyl-CoA reductase (NADPH) activity"/>
    <property type="evidence" value="ECO:0007669"/>
    <property type="project" value="UniProtKB-EC"/>
</dbReference>
<dbReference type="SUPFAM" id="SSF51735">
    <property type="entry name" value="NAD(P)-binding Rossmann-fold domains"/>
    <property type="match status" value="1"/>
</dbReference>
<dbReference type="PANTHER" id="PTHR24317:SF7">
    <property type="entry name" value="PEROXISOMAL TRANS-2-ENOYL-COA REDUCTASE"/>
    <property type="match status" value="1"/>
</dbReference>
<comment type="catalytic activity">
    <reaction evidence="18">
        <text>a (2E)-enoyl-CoA + NADPH + H(+) = a 2,3-saturated acyl-CoA + NADP(+)</text>
        <dbReference type="Rhea" id="RHEA:33763"/>
        <dbReference type="ChEBI" id="CHEBI:15378"/>
        <dbReference type="ChEBI" id="CHEBI:57783"/>
        <dbReference type="ChEBI" id="CHEBI:58349"/>
        <dbReference type="ChEBI" id="CHEBI:58856"/>
        <dbReference type="ChEBI" id="CHEBI:65111"/>
        <dbReference type="EC" id="1.3.1.38"/>
    </reaction>
    <physiologicalReaction direction="left-to-right" evidence="18">
        <dbReference type="Rhea" id="RHEA:33764"/>
    </physiologicalReaction>
</comment>
<evidence type="ECO:0000256" key="17">
    <source>
        <dbReference type="ARBA" id="ARBA00049108"/>
    </source>
</evidence>
<sequence>MAPGAMDTPLLKRLSPEFTQPIIDQVALKRAAQPEEVARAVLFLASDDVSYIVGQTLTVDGGNCML</sequence>
<evidence type="ECO:0000256" key="1">
    <source>
        <dbReference type="ARBA" id="ARBA00004275"/>
    </source>
</evidence>
<evidence type="ECO:0000256" key="5">
    <source>
        <dbReference type="ARBA" id="ARBA00022832"/>
    </source>
</evidence>
<keyword evidence="4" id="KW-0597">Phosphoprotein</keyword>
<evidence type="ECO:0000256" key="11">
    <source>
        <dbReference type="ARBA" id="ARBA00037124"/>
    </source>
</evidence>
<evidence type="ECO:0000256" key="15">
    <source>
        <dbReference type="ARBA" id="ARBA00047570"/>
    </source>
</evidence>
<accession>X1IND2</accession>
<evidence type="ECO:0000256" key="18">
    <source>
        <dbReference type="ARBA" id="ARBA00049251"/>
    </source>
</evidence>
<evidence type="ECO:0000256" key="12">
    <source>
        <dbReference type="ARBA" id="ARBA00038622"/>
    </source>
</evidence>
<keyword evidence="3" id="KW-0444">Lipid biosynthesis</keyword>
<gene>
    <name evidence="21" type="ORF">S03H2_28748</name>
</gene>
<dbReference type="EC" id="1.3.1.38" evidence="13"/>
<keyword evidence="7" id="KW-0560">Oxidoreductase</keyword>
<evidence type="ECO:0000256" key="6">
    <source>
        <dbReference type="ARBA" id="ARBA00022857"/>
    </source>
</evidence>
<evidence type="ECO:0000256" key="16">
    <source>
        <dbReference type="ARBA" id="ARBA00048686"/>
    </source>
</evidence>
<reference evidence="21" key="1">
    <citation type="journal article" date="2014" name="Front. Microbiol.">
        <title>High frequency of phylogenetically diverse reductive dehalogenase-homologous genes in deep subseafloor sedimentary metagenomes.</title>
        <authorList>
            <person name="Kawai M."/>
            <person name="Futagami T."/>
            <person name="Toyoda A."/>
            <person name="Takaki Y."/>
            <person name="Nishi S."/>
            <person name="Hori S."/>
            <person name="Arai W."/>
            <person name="Tsubouchi T."/>
            <person name="Morono Y."/>
            <person name="Uchiyama I."/>
            <person name="Ito T."/>
            <person name="Fujiyama A."/>
            <person name="Inagaki F."/>
            <person name="Takami H."/>
        </authorList>
    </citation>
    <scope>NUCLEOTIDE SEQUENCE</scope>
    <source>
        <strain evidence="21">Expedition CK06-06</strain>
    </source>
</reference>
<dbReference type="GO" id="GO:0006633">
    <property type="term" value="P:fatty acid biosynthetic process"/>
    <property type="evidence" value="ECO:0007669"/>
    <property type="project" value="UniProtKB-KW"/>
</dbReference>
<dbReference type="AlphaFoldDB" id="X1IND2"/>
<keyword evidence="8" id="KW-0443">Lipid metabolism</keyword>
<comment type="subcellular location">
    <subcellularLocation>
        <location evidence="1">Peroxisome</location>
    </subcellularLocation>
</comment>
<keyword evidence="6" id="KW-0521">NADP</keyword>
<comment type="catalytic activity">
    <reaction evidence="19">
        <text>(2E)-decenoyl-CoA + NADPH + H(+) = decanoyl-CoA + NADP(+)</text>
        <dbReference type="Rhea" id="RHEA:44960"/>
        <dbReference type="ChEBI" id="CHEBI:15378"/>
        <dbReference type="ChEBI" id="CHEBI:57783"/>
        <dbReference type="ChEBI" id="CHEBI:58349"/>
        <dbReference type="ChEBI" id="CHEBI:61406"/>
        <dbReference type="ChEBI" id="CHEBI:61430"/>
    </reaction>
    <physiologicalReaction direction="left-to-right" evidence="19">
        <dbReference type="Rhea" id="RHEA:44961"/>
    </physiologicalReaction>
</comment>
<comment type="catalytic activity">
    <reaction evidence="17">
        <text>(2E)-hexenoyl-CoA + NADPH + H(+) = hexanoyl-CoA + NADP(+)</text>
        <dbReference type="Rhea" id="RHEA:44956"/>
        <dbReference type="ChEBI" id="CHEBI:15378"/>
        <dbReference type="ChEBI" id="CHEBI:57783"/>
        <dbReference type="ChEBI" id="CHEBI:58349"/>
        <dbReference type="ChEBI" id="CHEBI:62077"/>
        <dbReference type="ChEBI" id="CHEBI:62620"/>
    </reaction>
    <physiologicalReaction direction="left-to-right" evidence="17">
        <dbReference type="Rhea" id="RHEA:44957"/>
    </physiologicalReaction>
</comment>
<evidence type="ECO:0000256" key="13">
    <source>
        <dbReference type="ARBA" id="ARBA00038849"/>
    </source>
</evidence>
<dbReference type="PANTHER" id="PTHR24317">
    <property type="entry name" value="PEROXISOMAL TRANS-2-ENOYL-COA REDUCTASE"/>
    <property type="match status" value="1"/>
</dbReference>
<evidence type="ECO:0000256" key="4">
    <source>
        <dbReference type="ARBA" id="ARBA00022553"/>
    </source>
</evidence>
<dbReference type="Gene3D" id="3.40.50.720">
    <property type="entry name" value="NAD(P)-binding Rossmann-like Domain"/>
    <property type="match status" value="1"/>
</dbReference>
<evidence type="ECO:0000256" key="19">
    <source>
        <dbReference type="ARBA" id="ARBA00049386"/>
    </source>
</evidence>
<dbReference type="InterPro" id="IPR052388">
    <property type="entry name" value="Peroxisomal_t2-enoyl-CoA_red"/>
</dbReference>
<protein>
    <recommendedName>
        <fullName evidence="14">Peroxisomal trans-2-enoyl-CoA reductase</fullName>
        <ecNumber evidence="13">1.3.1.38</ecNumber>
    </recommendedName>
</protein>
<keyword evidence="9" id="KW-0576">Peroxisome</keyword>
<comment type="catalytic activity">
    <reaction evidence="16">
        <text>(2E)-tetradecenoyl-CoA + NADPH + H(+) = tetradecanoyl-CoA + NADP(+)</text>
        <dbReference type="Rhea" id="RHEA:44968"/>
        <dbReference type="ChEBI" id="CHEBI:15378"/>
        <dbReference type="ChEBI" id="CHEBI:57385"/>
        <dbReference type="ChEBI" id="CHEBI:57783"/>
        <dbReference type="ChEBI" id="CHEBI:58349"/>
        <dbReference type="ChEBI" id="CHEBI:61405"/>
    </reaction>
    <physiologicalReaction direction="left-to-right" evidence="16">
        <dbReference type="Rhea" id="RHEA:44969"/>
    </physiologicalReaction>
</comment>
<name>X1IND2_9ZZZZ</name>
<proteinExistence type="predicted"/>
<comment type="subunit">
    <text evidence="12">Interacts with PEX5, probably required to target it into peroxisomes.</text>
</comment>
<keyword evidence="10" id="KW-0275">Fatty acid biosynthesis</keyword>
<evidence type="ECO:0000256" key="2">
    <source>
        <dbReference type="ARBA" id="ARBA00005189"/>
    </source>
</evidence>
<comment type="caution">
    <text evidence="21">The sequence shown here is derived from an EMBL/GenBank/DDBJ whole genome shotgun (WGS) entry which is preliminary data.</text>
</comment>
<evidence type="ECO:0000256" key="14">
    <source>
        <dbReference type="ARBA" id="ARBA00041063"/>
    </source>
</evidence>
<evidence type="ECO:0000256" key="20">
    <source>
        <dbReference type="ARBA" id="ARBA00049559"/>
    </source>
</evidence>
<dbReference type="Pfam" id="PF13561">
    <property type="entry name" value="adh_short_C2"/>
    <property type="match status" value="1"/>
</dbReference>
<comment type="pathway">
    <text evidence="2">Lipid metabolism.</text>
</comment>
<evidence type="ECO:0000256" key="3">
    <source>
        <dbReference type="ARBA" id="ARBA00022516"/>
    </source>
</evidence>
<evidence type="ECO:0000256" key="8">
    <source>
        <dbReference type="ARBA" id="ARBA00023098"/>
    </source>
</evidence>
<comment type="catalytic activity">
    <reaction evidence="15">
        <text>(2E)-dodecenoyl-CoA + NADPH + H(+) = dodecanoyl-CoA + NADP(+)</text>
        <dbReference type="Rhea" id="RHEA:44964"/>
        <dbReference type="ChEBI" id="CHEBI:15378"/>
        <dbReference type="ChEBI" id="CHEBI:57330"/>
        <dbReference type="ChEBI" id="CHEBI:57375"/>
        <dbReference type="ChEBI" id="CHEBI:57783"/>
        <dbReference type="ChEBI" id="CHEBI:58349"/>
    </reaction>
    <physiologicalReaction direction="left-to-right" evidence="15">
        <dbReference type="Rhea" id="RHEA:44965"/>
    </physiologicalReaction>
</comment>
<evidence type="ECO:0000313" key="21">
    <source>
        <dbReference type="EMBL" id="GAH59033.1"/>
    </source>
</evidence>
<organism evidence="21">
    <name type="scientific">marine sediment metagenome</name>
    <dbReference type="NCBI Taxonomy" id="412755"/>
    <lineage>
        <taxon>unclassified sequences</taxon>
        <taxon>metagenomes</taxon>
        <taxon>ecological metagenomes</taxon>
    </lineage>
</organism>